<accession>A0A0F9MJQ4</accession>
<keyword evidence="1" id="KW-0175">Coiled coil</keyword>
<feature type="coiled-coil region" evidence="1">
    <location>
        <begin position="15"/>
        <end position="42"/>
    </location>
</feature>
<proteinExistence type="predicted"/>
<dbReference type="AlphaFoldDB" id="A0A0F9MJQ4"/>
<evidence type="ECO:0000313" key="2">
    <source>
        <dbReference type="EMBL" id="KKN07555.1"/>
    </source>
</evidence>
<dbReference type="EMBL" id="LAZR01004557">
    <property type="protein sequence ID" value="KKN07555.1"/>
    <property type="molecule type" value="Genomic_DNA"/>
</dbReference>
<reference evidence="2" key="1">
    <citation type="journal article" date="2015" name="Nature">
        <title>Complex archaea that bridge the gap between prokaryotes and eukaryotes.</title>
        <authorList>
            <person name="Spang A."/>
            <person name="Saw J.H."/>
            <person name="Jorgensen S.L."/>
            <person name="Zaremba-Niedzwiedzka K."/>
            <person name="Martijn J."/>
            <person name="Lind A.E."/>
            <person name="van Eijk R."/>
            <person name="Schleper C."/>
            <person name="Guy L."/>
            <person name="Ettema T.J."/>
        </authorList>
    </citation>
    <scope>NUCLEOTIDE SEQUENCE</scope>
</reference>
<organism evidence="2">
    <name type="scientific">marine sediment metagenome</name>
    <dbReference type="NCBI Taxonomy" id="412755"/>
    <lineage>
        <taxon>unclassified sequences</taxon>
        <taxon>metagenomes</taxon>
        <taxon>ecological metagenomes</taxon>
    </lineage>
</organism>
<name>A0A0F9MJQ4_9ZZZZ</name>
<comment type="caution">
    <text evidence="2">The sequence shown here is derived from an EMBL/GenBank/DDBJ whole genome shotgun (WGS) entry which is preliminary data.</text>
</comment>
<protein>
    <submittedName>
        <fullName evidence="2">Uncharacterized protein</fullName>
    </submittedName>
</protein>
<evidence type="ECO:0000256" key="1">
    <source>
        <dbReference type="SAM" id="Coils"/>
    </source>
</evidence>
<sequence>MLKDSGKEAAAALRKENVMRKINLYEAENKAMRTALEDIRARVREIKYHHTKPRTRRHGNTTHLCEDIESRIEQALKG</sequence>
<gene>
    <name evidence="2" type="ORF">LCGC14_1065760</name>
</gene>